<dbReference type="SUPFAM" id="SSF53850">
    <property type="entry name" value="Periplasmic binding protein-like II"/>
    <property type="match status" value="1"/>
</dbReference>
<evidence type="ECO:0000256" key="1">
    <source>
        <dbReference type="ARBA" id="ARBA00008725"/>
    </source>
</evidence>
<reference evidence="6" key="1">
    <citation type="submission" date="2012-04" db="EMBL/GenBank/DDBJ databases">
        <title>Finished genome of Dactylococcopsis salina PCC 8305.</title>
        <authorList>
            <consortium name="US DOE Joint Genome Institute"/>
            <person name="Gugger M."/>
            <person name="Coursin T."/>
            <person name="Rippka R."/>
            <person name="Tandeau De Marsac N."/>
            <person name="Huntemann M."/>
            <person name="Wei C.-L."/>
            <person name="Han J."/>
            <person name="Detter J.C."/>
            <person name="Han C."/>
            <person name="Tapia R."/>
            <person name="Daligault H."/>
            <person name="Chen A."/>
            <person name="Krypides N."/>
            <person name="Mavromatis K."/>
            <person name="Markowitz V."/>
            <person name="Szeto E."/>
            <person name="Ivanova N."/>
            <person name="Ovchinnikova G."/>
            <person name="Pagani I."/>
            <person name="Pati A."/>
            <person name="Goodwin L."/>
            <person name="Peters L."/>
            <person name="Pitluck S."/>
            <person name="Woyke T."/>
            <person name="Kerfeld C."/>
        </authorList>
    </citation>
    <scope>NUCLEOTIDE SEQUENCE [LARGE SCALE GENOMIC DNA]</scope>
    <source>
        <strain evidence="6">PCC 8305</strain>
    </source>
</reference>
<dbReference type="NCBIfam" id="TIGR00975">
    <property type="entry name" value="3a0107s03"/>
    <property type="match status" value="1"/>
</dbReference>
<dbReference type="GO" id="GO:0043190">
    <property type="term" value="C:ATP-binding cassette (ABC) transporter complex"/>
    <property type="evidence" value="ECO:0007669"/>
    <property type="project" value="InterPro"/>
</dbReference>
<organism evidence="6 7">
    <name type="scientific">Dactylococcopsis salina (strain PCC 8305)</name>
    <name type="common">Myxobactron salinum</name>
    <dbReference type="NCBI Taxonomy" id="13035"/>
    <lineage>
        <taxon>Bacteria</taxon>
        <taxon>Bacillati</taxon>
        <taxon>Cyanobacteriota</taxon>
        <taxon>Cyanophyceae</taxon>
        <taxon>Nodosilineales</taxon>
        <taxon>Cymatolegaceae</taxon>
        <taxon>Dactylococcopsis</taxon>
    </lineage>
</organism>
<dbReference type="GO" id="GO:0042301">
    <property type="term" value="F:phosphate ion binding"/>
    <property type="evidence" value="ECO:0007669"/>
    <property type="project" value="InterPro"/>
</dbReference>
<evidence type="ECO:0000256" key="2">
    <source>
        <dbReference type="ARBA" id="ARBA00022448"/>
    </source>
</evidence>
<dbReference type="InterPro" id="IPR024370">
    <property type="entry name" value="PBP_domain"/>
</dbReference>
<dbReference type="AlphaFoldDB" id="K9YTT4"/>
<dbReference type="InterPro" id="IPR005673">
    <property type="entry name" value="ABC_phos-bd_PstS"/>
</dbReference>
<dbReference type="OrthoDB" id="9790048at2"/>
<protein>
    <recommendedName>
        <fullName evidence="4">Phosphate-binding protein</fullName>
    </recommendedName>
</protein>
<gene>
    <name evidence="6" type="ORF">Dacsa_1219</name>
</gene>
<keyword evidence="3 4" id="KW-0592">Phosphate transport</keyword>
<comment type="similarity">
    <text evidence="1 4">Belongs to the PstS family.</text>
</comment>
<sequence length="357" mass="39078">MNFLRLFPRFPKVYRWLSFAVATALGIIFLQLQLISPIEAQSPVFLNGAGATFPLFLYQRWFQEYSQTHKDVQINYQPIGSAAGIQQMISETVDFGGSDIAMTDEQMRKVDRGVVLVPMTSGSVAIAYNLPGIENLKLSREAYTDIFLGKIQRWNDPKITGLNPDLNLPNLPITVVHRSDGSGTTAVFTKHLSAISSEWETKVGSGLSVSWTAGVGIKSNAGVSAQIKQARGTIGYVEYSFAQQLGLSTAALENRAGNYIPPSLDATAKALDNLTLPDNLRAFVSDPQGEEAYPIVTYSWLLAYKNYDDPRKAKALREVMLWALTDGQNDSESLGYVPLSDAVVTKAKAAVETIGTR</sequence>
<dbReference type="Gene3D" id="3.40.190.10">
    <property type="entry name" value="Periplasmic binding protein-like II"/>
    <property type="match status" value="2"/>
</dbReference>
<dbReference type="KEGG" id="dsl:Dacsa_1219"/>
<keyword evidence="7" id="KW-1185">Reference proteome</keyword>
<feature type="domain" description="PBP" evidence="5">
    <location>
        <begin position="40"/>
        <end position="324"/>
    </location>
</feature>
<dbReference type="Pfam" id="PF12849">
    <property type="entry name" value="PBP_like_2"/>
    <property type="match status" value="1"/>
</dbReference>
<dbReference type="PANTHER" id="PTHR42996">
    <property type="entry name" value="PHOSPHATE-BINDING PROTEIN PSTS"/>
    <property type="match status" value="1"/>
</dbReference>
<evidence type="ECO:0000259" key="5">
    <source>
        <dbReference type="Pfam" id="PF12849"/>
    </source>
</evidence>
<name>K9YTT4_DACS8</name>
<evidence type="ECO:0000313" key="6">
    <source>
        <dbReference type="EMBL" id="AFZ49917.1"/>
    </source>
</evidence>
<proteinExistence type="inferred from homology"/>
<dbReference type="InterPro" id="IPR050962">
    <property type="entry name" value="Phosphate-bind_PstS"/>
</dbReference>
<dbReference type="PIRSF" id="PIRSF002756">
    <property type="entry name" value="PstS"/>
    <property type="match status" value="1"/>
</dbReference>
<dbReference type="PATRIC" id="fig|13035.3.peg.1369"/>
<dbReference type="GO" id="GO:0035435">
    <property type="term" value="P:phosphate ion transmembrane transport"/>
    <property type="evidence" value="ECO:0007669"/>
    <property type="project" value="InterPro"/>
</dbReference>
<evidence type="ECO:0000313" key="7">
    <source>
        <dbReference type="Proteomes" id="UP000010482"/>
    </source>
</evidence>
<dbReference type="EMBL" id="CP003944">
    <property type="protein sequence ID" value="AFZ49917.1"/>
    <property type="molecule type" value="Genomic_DNA"/>
</dbReference>
<keyword evidence="2 4" id="KW-0813">Transport</keyword>
<dbReference type="eggNOG" id="COG0226">
    <property type="taxonomic scope" value="Bacteria"/>
</dbReference>
<dbReference type="STRING" id="13035.Dacsa_1219"/>
<dbReference type="RefSeq" id="WP_015228926.1">
    <property type="nucleotide sequence ID" value="NC_019780.1"/>
</dbReference>
<evidence type="ECO:0000256" key="4">
    <source>
        <dbReference type="PIRNR" id="PIRNR002756"/>
    </source>
</evidence>
<dbReference type="HOGENOM" id="CLU_034528_1_1_3"/>
<evidence type="ECO:0000256" key="3">
    <source>
        <dbReference type="ARBA" id="ARBA00022592"/>
    </source>
</evidence>
<dbReference type="Proteomes" id="UP000010482">
    <property type="component" value="Chromosome"/>
</dbReference>
<accession>K9YTT4</accession>
<dbReference type="PANTHER" id="PTHR42996:SF1">
    <property type="entry name" value="PHOSPHATE-BINDING PROTEIN PSTS"/>
    <property type="match status" value="1"/>
</dbReference>
<dbReference type="CDD" id="cd13565">
    <property type="entry name" value="PBP2_PstS"/>
    <property type="match status" value="1"/>
</dbReference>